<feature type="transmembrane region" description="Helical" evidence="1">
    <location>
        <begin position="55"/>
        <end position="81"/>
    </location>
</feature>
<dbReference type="EMBL" id="CP020773">
    <property type="protein sequence ID" value="ARJ50939.1"/>
    <property type="molecule type" value="Genomic_DNA"/>
</dbReference>
<sequence length="250" mass="28769">MLFKNIFLNMSSRTSAKLFYSISLYPFLYLITLVLPTNFMQIGGVENGLSGLDFFYGILLAQSQFAIPLILMTYFVSLSFYEEINSGKLILYKDIKRSRLLNAKLFSLITMYAFYFVLLFISSVILYYIYIKNFDYASGHFLPLDINDVYFDVLSIMSIIGISYIALFFATTLSMKFSTGFTILGVILLFMVISIAPLIDGTHYLFPNGFTHAESLNMFLIQCLIIASMSILYIMLFYFISLLIFKKIEY</sequence>
<keyword evidence="3" id="KW-1185">Reference proteome</keyword>
<dbReference type="RefSeq" id="WP_085237414.1">
    <property type="nucleotide sequence ID" value="NZ_CP020773.1"/>
</dbReference>
<keyword evidence="1" id="KW-0472">Membrane</keyword>
<accession>A0AAC9WJ52</accession>
<proteinExistence type="predicted"/>
<protein>
    <submittedName>
        <fullName evidence="2">Amino acid transporter</fullName>
    </submittedName>
</protein>
<organism evidence="2 3">
    <name type="scientific">Staphylococcus lutrae</name>
    <dbReference type="NCBI Taxonomy" id="155085"/>
    <lineage>
        <taxon>Bacteria</taxon>
        <taxon>Bacillati</taxon>
        <taxon>Bacillota</taxon>
        <taxon>Bacilli</taxon>
        <taxon>Bacillales</taxon>
        <taxon>Staphylococcaceae</taxon>
        <taxon>Staphylococcus</taxon>
    </lineage>
</organism>
<name>A0AAC9WJ52_9STAP</name>
<feature type="transmembrane region" description="Helical" evidence="1">
    <location>
        <begin position="101"/>
        <end position="129"/>
    </location>
</feature>
<evidence type="ECO:0000256" key="1">
    <source>
        <dbReference type="SAM" id="Phobius"/>
    </source>
</evidence>
<keyword evidence="1" id="KW-0812">Transmembrane</keyword>
<keyword evidence="1" id="KW-1133">Transmembrane helix</keyword>
<evidence type="ECO:0000313" key="3">
    <source>
        <dbReference type="Proteomes" id="UP000242864"/>
    </source>
</evidence>
<reference evidence="2 3" key="1">
    <citation type="submission" date="2017-04" db="EMBL/GenBank/DDBJ databases">
        <authorList>
            <person name="Veseli I.A."/>
            <person name="Tang C."/>
            <person name="Pombert J.-F."/>
        </authorList>
    </citation>
    <scope>NUCLEOTIDE SEQUENCE [LARGE SCALE GENOMIC DNA]</scope>
    <source>
        <strain evidence="2 3">ATCC 700373</strain>
    </source>
</reference>
<evidence type="ECO:0000313" key="2">
    <source>
        <dbReference type="EMBL" id="ARJ50939.1"/>
    </source>
</evidence>
<feature type="transmembrane region" description="Helical" evidence="1">
    <location>
        <begin position="18"/>
        <end position="35"/>
    </location>
</feature>
<dbReference type="AlphaFoldDB" id="A0AAC9WJ52"/>
<feature type="transmembrane region" description="Helical" evidence="1">
    <location>
        <begin position="149"/>
        <end position="169"/>
    </location>
</feature>
<feature type="transmembrane region" description="Helical" evidence="1">
    <location>
        <begin position="181"/>
        <end position="199"/>
    </location>
</feature>
<feature type="transmembrane region" description="Helical" evidence="1">
    <location>
        <begin position="219"/>
        <end position="245"/>
    </location>
</feature>
<dbReference type="Proteomes" id="UP000242864">
    <property type="component" value="Chromosome"/>
</dbReference>
<gene>
    <name evidence="2" type="ORF">B5P37_06200</name>
</gene>
<dbReference type="KEGG" id="slz:B5P37_06200"/>